<dbReference type="InterPro" id="IPR025160">
    <property type="entry name" value="AATF"/>
</dbReference>
<evidence type="ECO:0000256" key="2">
    <source>
        <dbReference type="SAM" id="MobiDB-lite"/>
    </source>
</evidence>
<evidence type="ECO:0000313" key="5">
    <source>
        <dbReference type="EMBL" id="KAK4424962.1"/>
    </source>
</evidence>
<keyword evidence="6" id="KW-1185">Reference proteome</keyword>
<dbReference type="EMBL" id="JACGWO010000006">
    <property type="protein sequence ID" value="KAK4424962.1"/>
    <property type="molecule type" value="Genomic_DNA"/>
</dbReference>
<protein>
    <submittedName>
        <fullName evidence="5">Protein BFR2</fullName>
    </submittedName>
</protein>
<reference evidence="5" key="1">
    <citation type="submission" date="2020-06" db="EMBL/GenBank/DDBJ databases">
        <authorList>
            <person name="Li T."/>
            <person name="Hu X."/>
            <person name="Zhang T."/>
            <person name="Song X."/>
            <person name="Zhang H."/>
            <person name="Dai N."/>
            <person name="Sheng W."/>
            <person name="Hou X."/>
            <person name="Wei L."/>
        </authorList>
    </citation>
    <scope>NUCLEOTIDE SEQUENCE</scope>
    <source>
        <strain evidence="5">3651</strain>
        <tissue evidence="5">Leaf</tissue>
    </source>
</reference>
<dbReference type="Proteomes" id="UP001293254">
    <property type="component" value="Unassembled WGS sequence"/>
</dbReference>
<dbReference type="Pfam" id="PF13339">
    <property type="entry name" value="AATF-Che1"/>
    <property type="match status" value="1"/>
</dbReference>
<dbReference type="InterPro" id="IPR039223">
    <property type="entry name" value="AATF/Bfr2"/>
</dbReference>
<organism evidence="5 6">
    <name type="scientific">Sesamum alatum</name>
    <dbReference type="NCBI Taxonomy" id="300844"/>
    <lineage>
        <taxon>Eukaryota</taxon>
        <taxon>Viridiplantae</taxon>
        <taxon>Streptophyta</taxon>
        <taxon>Embryophyta</taxon>
        <taxon>Tracheophyta</taxon>
        <taxon>Spermatophyta</taxon>
        <taxon>Magnoliopsida</taxon>
        <taxon>eudicotyledons</taxon>
        <taxon>Gunneridae</taxon>
        <taxon>Pentapetalae</taxon>
        <taxon>asterids</taxon>
        <taxon>lamiids</taxon>
        <taxon>Lamiales</taxon>
        <taxon>Pedaliaceae</taxon>
        <taxon>Sesamum</taxon>
    </lineage>
</organism>
<feature type="domain" description="Apoptosis-antagonizing transcription factor C-terminal" evidence="3">
    <location>
        <begin position="338"/>
        <end position="413"/>
    </location>
</feature>
<dbReference type="InterPro" id="IPR012617">
    <property type="entry name" value="AATF_C"/>
</dbReference>
<evidence type="ECO:0000259" key="3">
    <source>
        <dbReference type="Pfam" id="PF08164"/>
    </source>
</evidence>
<comment type="caution">
    <text evidence="5">The sequence shown here is derived from an EMBL/GenBank/DDBJ whole genome shotgun (WGS) entry which is preliminary data.</text>
</comment>
<dbReference type="AlphaFoldDB" id="A0AAE1Y7T8"/>
<feature type="compositionally biased region" description="Acidic residues" evidence="2">
    <location>
        <begin position="32"/>
        <end position="105"/>
    </location>
</feature>
<sequence>MVESDSDLGFDNDVDDRIMHVDNDDDDHLRDEDDDDQVEDDYDDVDVDVDEDEEEGSEEEEDEDEGSEEDEDEDDDEEKGSEEDTEEGVTDDEDVQKGEEMEELEKEYRELRSEEQDIWRNLKRHKDEDLQKGQAVKNQRALWDKTLEFRFLLQKPFSSSNRLPQEPVRSLFCDADSTISEAYSDLIASSKKTLGSILELQQALLANNPSITQFGEDSKQLQASGNSNGDIDEEWLQISQMQSRMASFRNKSIDKWQRKTQVTTGAAAIKDKLHAFNQSISTQVAGYMRDPSKMIKGMQQNRSAVALFGNVPDSTENIKQEETYANGDPELLDDSEFYQQLLKEFFETIDPSSSETAFYALKRLQTKKRKIVDRRASKSRKIRYNVHEKIVNFMAPRPMDLPPMAPKLFENLFGLKTQKPASGA</sequence>
<dbReference type="PANTHER" id="PTHR15565:SF0">
    <property type="entry name" value="PROTEIN AATF"/>
    <property type="match status" value="1"/>
</dbReference>
<comment type="similarity">
    <text evidence="1">Belongs to the AATF family.</text>
</comment>
<gene>
    <name evidence="5" type="ORF">Salat_1689800</name>
</gene>
<reference evidence="5" key="2">
    <citation type="journal article" date="2024" name="Plant">
        <title>Genomic evolution and insights into agronomic trait innovations of Sesamum species.</title>
        <authorList>
            <person name="Miao H."/>
            <person name="Wang L."/>
            <person name="Qu L."/>
            <person name="Liu H."/>
            <person name="Sun Y."/>
            <person name="Le M."/>
            <person name="Wang Q."/>
            <person name="Wei S."/>
            <person name="Zheng Y."/>
            <person name="Lin W."/>
            <person name="Duan Y."/>
            <person name="Cao H."/>
            <person name="Xiong S."/>
            <person name="Wang X."/>
            <person name="Wei L."/>
            <person name="Li C."/>
            <person name="Ma Q."/>
            <person name="Ju M."/>
            <person name="Zhao R."/>
            <person name="Li G."/>
            <person name="Mu C."/>
            <person name="Tian Q."/>
            <person name="Mei H."/>
            <person name="Zhang T."/>
            <person name="Gao T."/>
            <person name="Zhang H."/>
        </authorList>
    </citation>
    <scope>NUCLEOTIDE SEQUENCE</scope>
    <source>
        <strain evidence="5">3651</strain>
    </source>
</reference>
<dbReference type="GO" id="GO:0005730">
    <property type="term" value="C:nucleolus"/>
    <property type="evidence" value="ECO:0007669"/>
    <property type="project" value="TreeGrafter"/>
</dbReference>
<feature type="region of interest" description="Disordered" evidence="2">
    <location>
        <begin position="1"/>
        <end position="105"/>
    </location>
</feature>
<feature type="compositionally biased region" description="Basic and acidic residues" evidence="2">
    <location>
        <begin position="15"/>
        <end position="31"/>
    </location>
</feature>
<proteinExistence type="inferred from homology"/>
<evidence type="ECO:0000256" key="1">
    <source>
        <dbReference type="ARBA" id="ARBA00008966"/>
    </source>
</evidence>
<name>A0AAE1Y7T8_9LAMI</name>
<evidence type="ECO:0000313" key="6">
    <source>
        <dbReference type="Proteomes" id="UP001293254"/>
    </source>
</evidence>
<feature type="compositionally biased region" description="Acidic residues" evidence="2">
    <location>
        <begin position="1"/>
        <end position="14"/>
    </location>
</feature>
<dbReference type="Pfam" id="PF08164">
    <property type="entry name" value="TRAUB"/>
    <property type="match status" value="1"/>
</dbReference>
<evidence type="ECO:0000259" key="4">
    <source>
        <dbReference type="Pfam" id="PF13339"/>
    </source>
</evidence>
<feature type="domain" description="AATF leucine zipper-containing" evidence="4">
    <location>
        <begin position="129"/>
        <end position="259"/>
    </location>
</feature>
<dbReference type="PANTHER" id="PTHR15565">
    <property type="entry name" value="AATF PROTEIN APOPTOSIS ANTAGONIZING TRANSCRIPTION FACTOR"/>
    <property type="match status" value="1"/>
</dbReference>
<accession>A0AAE1Y7T8</accession>